<name>H6L9E8_SAPGL</name>
<dbReference type="SUPFAM" id="SSF48452">
    <property type="entry name" value="TPR-like"/>
    <property type="match status" value="2"/>
</dbReference>
<evidence type="ECO:0000256" key="2">
    <source>
        <dbReference type="ARBA" id="ARBA00022803"/>
    </source>
</evidence>
<dbReference type="InterPro" id="IPR019734">
    <property type="entry name" value="TPR_rpt"/>
</dbReference>
<dbReference type="SMART" id="SM00028">
    <property type="entry name" value="TPR"/>
    <property type="match status" value="4"/>
</dbReference>
<dbReference type="RefSeq" id="WP_015693034.1">
    <property type="nucleotide sequence ID" value="NC_016940.1"/>
</dbReference>
<dbReference type="STRING" id="984262.SGRA_2696"/>
<evidence type="ECO:0000313" key="4">
    <source>
        <dbReference type="Proteomes" id="UP000007519"/>
    </source>
</evidence>
<dbReference type="OrthoDB" id="1523318at2"/>
<dbReference type="KEGG" id="sgn:SGRA_2696"/>
<keyword evidence="1" id="KW-0677">Repeat</keyword>
<dbReference type="Gene3D" id="1.25.40.10">
    <property type="entry name" value="Tetratricopeptide repeat domain"/>
    <property type="match status" value="3"/>
</dbReference>
<sequence length="576" mass="65142">MSFTEKRAALEQLFEQQEFEALVKQGAPLIFEYENELDIDFLLLLAKAAKAAQKNGKYEYFLFKAREKEPDNLAVLLLLAEHEILFGSKLSARNHLEAILEIDPAHAKAHSYLGDLLLDQLFYDKALLHYQKAMQSHSLAKNEQEQIAVSVVDIYQRSRSTAEALAFLEQYFPKEKFQLNIEKLRLRLYQTDSAYKADYKASLALLHQHLPKEVIYILNLAAIEPDAVAAIALYDKAIALELSEKEKTTVLKKRAYRLVQAEEWAKAVADYDALIVREEQPLYFEMRAEAKEQLKDLKGALQDYSQALKLDGAASRLLKARGLLFAKAKQYDRAAADLTAAIKETGSMGLAELYYHLGVVYTKNGDRNNAVKMLIRADQQGFAKATAYLEEKYPEQLQKVRANSADKIRAKYEAEFARNAQSPILQQAFGQLWTPNMSKIIAASEKELLELPAFLSKQVLDKMSKEMLLITPEGLLFFENGAEVPLEAYYRVEVESEHAILLTVQPVKGGSSSSMRISFFEGELLLHYPVLEVDSAAKYYYPVEQPSADQLEKLNKKALALNYMPAIEAAIAEINT</sequence>
<evidence type="ECO:0000256" key="1">
    <source>
        <dbReference type="ARBA" id="ARBA00022737"/>
    </source>
</evidence>
<keyword evidence="4" id="KW-1185">Reference proteome</keyword>
<dbReference type="Proteomes" id="UP000007519">
    <property type="component" value="Chromosome"/>
</dbReference>
<gene>
    <name evidence="3" type="ordered locus">SGRA_2696</name>
</gene>
<dbReference type="InterPro" id="IPR011990">
    <property type="entry name" value="TPR-like_helical_dom_sf"/>
</dbReference>
<proteinExistence type="predicted"/>
<dbReference type="EMBL" id="CP002831">
    <property type="protein sequence ID" value="AFC25424.1"/>
    <property type="molecule type" value="Genomic_DNA"/>
</dbReference>
<dbReference type="InterPro" id="IPR050498">
    <property type="entry name" value="Ycf3"/>
</dbReference>
<dbReference type="PANTHER" id="PTHR44858">
    <property type="entry name" value="TETRATRICOPEPTIDE REPEAT PROTEIN 6"/>
    <property type="match status" value="1"/>
</dbReference>
<protein>
    <submittedName>
        <fullName evidence="3">Tetratricopeptide repeat-containing protein</fullName>
    </submittedName>
</protein>
<dbReference type="PANTHER" id="PTHR44858:SF1">
    <property type="entry name" value="UDP-N-ACETYLGLUCOSAMINE--PEPTIDE N-ACETYLGLUCOSAMINYLTRANSFERASE SPINDLY-RELATED"/>
    <property type="match status" value="1"/>
</dbReference>
<dbReference type="HOGENOM" id="CLU_473188_0_0_10"/>
<dbReference type="eggNOG" id="COG0457">
    <property type="taxonomic scope" value="Bacteria"/>
</dbReference>
<dbReference type="AlphaFoldDB" id="H6L9E8"/>
<accession>H6L9E8</accession>
<organism evidence="3 4">
    <name type="scientific">Saprospira grandis (strain Lewin)</name>
    <dbReference type="NCBI Taxonomy" id="984262"/>
    <lineage>
        <taxon>Bacteria</taxon>
        <taxon>Pseudomonadati</taxon>
        <taxon>Bacteroidota</taxon>
        <taxon>Saprospiria</taxon>
        <taxon>Saprospirales</taxon>
        <taxon>Saprospiraceae</taxon>
        <taxon>Saprospira</taxon>
    </lineage>
</organism>
<evidence type="ECO:0000313" key="3">
    <source>
        <dbReference type="EMBL" id="AFC25424.1"/>
    </source>
</evidence>
<reference evidence="3 4" key="1">
    <citation type="journal article" date="2012" name="Stand. Genomic Sci.">
        <title>Complete genome sequencing and analysis of Saprospira grandis str. Lewin, a predatory marine bacterium.</title>
        <authorList>
            <person name="Saw J.H."/>
            <person name="Yuryev A."/>
            <person name="Kanbe M."/>
            <person name="Hou S."/>
            <person name="Young A.G."/>
            <person name="Aizawa S."/>
            <person name="Alam M."/>
        </authorList>
    </citation>
    <scope>NUCLEOTIDE SEQUENCE [LARGE SCALE GENOMIC DNA]</scope>
    <source>
        <strain evidence="3 4">Lewin</strain>
    </source>
</reference>
<keyword evidence="2" id="KW-0802">TPR repeat</keyword>